<evidence type="ECO:0000256" key="7">
    <source>
        <dbReference type="ARBA" id="ARBA00022967"/>
    </source>
</evidence>
<evidence type="ECO:0000256" key="4">
    <source>
        <dbReference type="ARBA" id="ARBA00022475"/>
    </source>
</evidence>
<dbReference type="OrthoDB" id="9815712at2"/>
<dbReference type="SMART" id="SM00382">
    <property type="entry name" value="AAA"/>
    <property type="match status" value="1"/>
</dbReference>
<accession>A0A1X7MNZ9</accession>
<keyword evidence="7" id="KW-1278">Translocase</keyword>
<dbReference type="InterPro" id="IPR017871">
    <property type="entry name" value="ABC_transporter-like_CS"/>
</dbReference>
<keyword evidence="5" id="KW-0547">Nucleotide-binding</keyword>
<dbReference type="InterPro" id="IPR013563">
    <property type="entry name" value="Oligopep_ABC_C"/>
</dbReference>
<evidence type="ECO:0000256" key="5">
    <source>
        <dbReference type="ARBA" id="ARBA00022741"/>
    </source>
</evidence>
<comment type="subcellular location">
    <subcellularLocation>
        <location evidence="1">Cell inner membrane</location>
        <topology evidence="1">Peripheral membrane protein</topology>
    </subcellularLocation>
</comment>
<dbReference type="Pfam" id="PF08352">
    <property type="entry name" value="oligo_HPY"/>
    <property type="match status" value="1"/>
</dbReference>
<keyword evidence="16" id="KW-1185">Reference proteome</keyword>
<keyword evidence="8" id="KW-0406">Ion transport</keyword>
<dbReference type="GO" id="GO:0005524">
    <property type="term" value="F:ATP binding"/>
    <property type="evidence" value="ECO:0007669"/>
    <property type="project" value="UniProtKB-KW"/>
</dbReference>
<dbReference type="GO" id="GO:0005886">
    <property type="term" value="C:plasma membrane"/>
    <property type="evidence" value="ECO:0007669"/>
    <property type="project" value="UniProtKB-SubCell"/>
</dbReference>
<dbReference type="SUPFAM" id="SSF52540">
    <property type="entry name" value="P-loop containing nucleoside triphosphate hydrolases"/>
    <property type="match status" value="1"/>
</dbReference>
<dbReference type="Proteomes" id="UP000193083">
    <property type="component" value="Unassembled WGS sequence"/>
</dbReference>
<comment type="subunit">
    <text evidence="10">The complex is composed of two ATP-binding proteins (NikD and NikE), two transmembrane proteins (NikB and NikC) and a solute-binding protein (NikA).</text>
</comment>
<dbReference type="PROSITE" id="PS50893">
    <property type="entry name" value="ABC_TRANSPORTER_2"/>
    <property type="match status" value="1"/>
</dbReference>
<evidence type="ECO:0000256" key="11">
    <source>
        <dbReference type="ARBA" id="ARBA00039098"/>
    </source>
</evidence>
<dbReference type="EMBL" id="FXBL01000002">
    <property type="protein sequence ID" value="SMH26344.1"/>
    <property type="molecule type" value="Genomic_DNA"/>
</dbReference>
<evidence type="ECO:0000256" key="13">
    <source>
        <dbReference type="ARBA" id="ARBA00048610"/>
    </source>
</evidence>
<dbReference type="FunFam" id="3.40.50.300:FF:000016">
    <property type="entry name" value="Oligopeptide ABC transporter ATP-binding component"/>
    <property type="match status" value="1"/>
</dbReference>
<evidence type="ECO:0000256" key="6">
    <source>
        <dbReference type="ARBA" id="ARBA00022840"/>
    </source>
</evidence>
<dbReference type="EC" id="7.2.2.11" evidence="11"/>
<proteinExistence type="inferred from homology"/>
<evidence type="ECO:0000313" key="16">
    <source>
        <dbReference type="Proteomes" id="UP000193083"/>
    </source>
</evidence>
<dbReference type="CDD" id="cd03257">
    <property type="entry name" value="ABC_NikE_OppD_transporters"/>
    <property type="match status" value="1"/>
</dbReference>
<keyword evidence="3" id="KW-0813">Transport</keyword>
<dbReference type="InterPro" id="IPR003593">
    <property type="entry name" value="AAA+_ATPase"/>
</dbReference>
<organism evidence="15 16">
    <name type="scientific">Mesorhizobium australicum</name>
    <dbReference type="NCBI Taxonomy" id="536018"/>
    <lineage>
        <taxon>Bacteria</taxon>
        <taxon>Pseudomonadati</taxon>
        <taxon>Pseudomonadota</taxon>
        <taxon>Alphaproteobacteria</taxon>
        <taxon>Hyphomicrobiales</taxon>
        <taxon>Phyllobacteriaceae</taxon>
        <taxon>Mesorhizobium</taxon>
    </lineage>
</organism>
<evidence type="ECO:0000256" key="1">
    <source>
        <dbReference type="ARBA" id="ARBA00004417"/>
    </source>
</evidence>
<dbReference type="PANTHER" id="PTHR43297">
    <property type="entry name" value="OLIGOPEPTIDE TRANSPORT ATP-BINDING PROTEIN APPD"/>
    <property type="match status" value="1"/>
</dbReference>
<comment type="similarity">
    <text evidence="2">Belongs to the ABC transporter superfamily.</text>
</comment>
<reference evidence="15 16" key="1">
    <citation type="submission" date="2017-04" db="EMBL/GenBank/DDBJ databases">
        <authorList>
            <person name="Afonso C.L."/>
            <person name="Miller P.J."/>
            <person name="Scott M.A."/>
            <person name="Spackman E."/>
            <person name="Goraichik I."/>
            <person name="Dimitrov K.M."/>
            <person name="Suarez D.L."/>
            <person name="Swayne D.E."/>
        </authorList>
    </citation>
    <scope>NUCLEOTIDE SEQUENCE [LARGE SCALE GENOMIC DNA]</scope>
    <source>
        <strain evidence="15 16">B5P</strain>
    </source>
</reference>
<gene>
    <name evidence="15" type="ORF">SAMN02982922_0174</name>
</gene>
<name>A0A1X7MNZ9_9HYPH</name>
<comment type="catalytic activity">
    <reaction evidence="13">
        <text>Ni(2+)(out) + ATP + H2O = Ni(2+)(in) + ADP + phosphate + H(+)</text>
        <dbReference type="Rhea" id="RHEA:15557"/>
        <dbReference type="ChEBI" id="CHEBI:15377"/>
        <dbReference type="ChEBI" id="CHEBI:15378"/>
        <dbReference type="ChEBI" id="CHEBI:30616"/>
        <dbReference type="ChEBI" id="CHEBI:43474"/>
        <dbReference type="ChEBI" id="CHEBI:49786"/>
        <dbReference type="ChEBI" id="CHEBI:456216"/>
        <dbReference type="EC" id="7.2.2.11"/>
    </reaction>
    <physiologicalReaction direction="left-to-right" evidence="13">
        <dbReference type="Rhea" id="RHEA:15558"/>
    </physiologicalReaction>
</comment>
<keyword evidence="9" id="KW-0472">Membrane</keyword>
<evidence type="ECO:0000256" key="10">
    <source>
        <dbReference type="ARBA" id="ARBA00038669"/>
    </source>
</evidence>
<dbReference type="Gene3D" id="3.40.50.300">
    <property type="entry name" value="P-loop containing nucleotide triphosphate hydrolases"/>
    <property type="match status" value="1"/>
</dbReference>
<protein>
    <recommendedName>
        <fullName evidence="12">Nickel import system ATP-binding protein NikD</fullName>
        <ecNumber evidence="11">7.2.2.11</ecNumber>
    </recommendedName>
</protein>
<evidence type="ECO:0000256" key="2">
    <source>
        <dbReference type="ARBA" id="ARBA00005417"/>
    </source>
</evidence>
<evidence type="ECO:0000256" key="8">
    <source>
        <dbReference type="ARBA" id="ARBA00023065"/>
    </source>
</evidence>
<evidence type="ECO:0000313" key="15">
    <source>
        <dbReference type="EMBL" id="SMH26344.1"/>
    </source>
</evidence>
<sequence>MSDLVEIRDLHISYETARGIVYALDGVDLTVYPSQILGIVGESGSGKSTLGMAIGRLLPSNSLRTSGDLFVNGKSIFDIGDEQIRLLRQTSLGFVFQNPMSTLDPTMRVGRQIRLVLNGPASDDSIYELLRRVGLPDVKRVARSYPHQLSGGMAQRVVVAMAISRQPSLLIADEPTASLDASVREQILRLLLSVREETGVAIILLSHELGLVAKYCDTIAVMYGGRLIEAGSNVSVFGRPGHPYTKALLEAAPGSERPGDWLEAIPGVPPVLQSSAHGCVFEPRCKFAQETCRTVRPALRPIENRLVACHRAEEVLRAEPSTAATHGRIA</sequence>
<dbReference type="GO" id="GO:0016887">
    <property type="term" value="F:ATP hydrolysis activity"/>
    <property type="evidence" value="ECO:0007669"/>
    <property type="project" value="InterPro"/>
</dbReference>
<evidence type="ECO:0000259" key="14">
    <source>
        <dbReference type="PROSITE" id="PS50893"/>
    </source>
</evidence>
<dbReference type="GO" id="GO:0015413">
    <property type="term" value="F:ABC-type nickel transporter activity"/>
    <property type="evidence" value="ECO:0007669"/>
    <property type="project" value="UniProtKB-EC"/>
</dbReference>
<dbReference type="InterPro" id="IPR003439">
    <property type="entry name" value="ABC_transporter-like_ATP-bd"/>
</dbReference>
<evidence type="ECO:0000256" key="12">
    <source>
        <dbReference type="ARBA" id="ARBA00044143"/>
    </source>
</evidence>
<evidence type="ECO:0000256" key="3">
    <source>
        <dbReference type="ARBA" id="ARBA00022448"/>
    </source>
</evidence>
<keyword evidence="4" id="KW-1003">Cell membrane</keyword>
<evidence type="ECO:0000256" key="9">
    <source>
        <dbReference type="ARBA" id="ARBA00023136"/>
    </source>
</evidence>
<dbReference type="RefSeq" id="WP_085462488.1">
    <property type="nucleotide sequence ID" value="NZ_FXBL01000002.1"/>
</dbReference>
<dbReference type="PANTHER" id="PTHR43297:SF13">
    <property type="entry name" value="NICKEL ABC TRANSPORTER, ATP-BINDING PROTEIN"/>
    <property type="match status" value="1"/>
</dbReference>
<dbReference type="GO" id="GO:0015833">
    <property type="term" value="P:peptide transport"/>
    <property type="evidence" value="ECO:0007669"/>
    <property type="project" value="InterPro"/>
</dbReference>
<dbReference type="Pfam" id="PF00005">
    <property type="entry name" value="ABC_tran"/>
    <property type="match status" value="1"/>
</dbReference>
<dbReference type="AlphaFoldDB" id="A0A1X7MNZ9"/>
<dbReference type="InterPro" id="IPR050388">
    <property type="entry name" value="ABC_Ni/Peptide_Import"/>
</dbReference>
<dbReference type="PROSITE" id="PS00211">
    <property type="entry name" value="ABC_TRANSPORTER_1"/>
    <property type="match status" value="1"/>
</dbReference>
<dbReference type="NCBIfam" id="TIGR01727">
    <property type="entry name" value="oligo_HPY"/>
    <property type="match status" value="1"/>
</dbReference>
<feature type="domain" description="ABC transporter" evidence="14">
    <location>
        <begin position="5"/>
        <end position="249"/>
    </location>
</feature>
<keyword evidence="6 15" id="KW-0067">ATP-binding</keyword>
<dbReference type="InterPro" id="IPR027417">
    <property type="entry name" value="P-loop_NTPase"/>
</dbReference>